<dbReference type="PANTHER" id="PTHR23020:SF8">
    <property type="entry name" value="CHK KINASE-LIKE DOMAIN-CONTAINING PROTEIN"/>
    <property type="match status" value="1"/>
</dbReference>
<evidence type="ECO:0000313" key="2">
    <source>
        <dbReference type="EMBL" id="GMR56359.1"/>
    </source>
</evidence>
<reference evidence="3" key="1">
    <citation type="submission" date="2022-10" db="EMBL/GenBank/DDBJ databases">
        <title>Genome assembly of Pristionchus species.</title>
        <authorList>
            <person name="Yoshida K."/>
            <person name="Sommer R.J."/>
        </authorList>
    </citation>
    <scope>NUCLEOTIDE SEQUENCE [LARGE SCALE GENOMIC DNA]</scope>
    <source>
        <strain evidence="3">RS5460</strain>
    </source>
</reference>
<dbReference type="AlphaFoldDB" id="A0AAN5D4P3"/>
<dbReference type="EMBL" id="BTRK01000005">
    <property type="protein sequence ID" value="GMR56359.1"/>
    <property type="molecule type" value="Genomic_DNA"/>
</dbReference>
<dbReference type="PANTHER" id="PTHR23020">
    <property type="entry name" value="UNCHARACTERIZED NUCLEAR HORMONE RECEPTOR-RELATED"/>
    <property type="match status" value="1"/>
</dbReference>
<protein>
    <recommendedName>
        <fullName evidence="1">CHK kinase-like domain-containing protein</fullName>
    </recommendedName>
</protein>
<feature type="domain" description="CHK kinase-like" evidence="1">
    <location>
        <begin position="150"/>
        <end position="334"/>
    </location>
</feature>
<proteinExistence type="predicted"/>
<dbReference type="Gene3D" id="3.90.1200.10">
    <property type="match status" value="1"/>
</dbReference>
<keyword evidence="3" id="KW-1185">Reference proteome</keyword>
<dbReference type="InterPro" id="IPR052961">
    <property type="entry name" value="Oxido-Kinase-like_Enzymes"/>
</dbReference>
<accession>A0AAN5D4P3</accession>
<evidence type="ECO:0000259" key="1">
    <source>
        <dbReference type="SMART" id="SM00587"/>
    </source>
</evidence>
<organism evidence="2 3">
    <name type="scientific">Pristionchus mayeri</name>
    <dbReference type="NCBI Taxonomy" id="1317129"/>
    <lineage>
        <taxon>Eukaryota</taxon>
        <taxon>Metazoa</taxon>
        <taxon>Ecdysozoa</taxon>
        <taxon>Nematoda</taxon>
        <taxon>Chromadorea</taxon>
        <taxon>Rhabditida</taxon>
        <taxon>Rhabditina</taxon>
        <taxon>Diplogasteromorpha</taxon>
        <taxon>Diplogasteroidea</taxon>
        <taxon>Neodiplogasteridae</taxon>
        <taxon>Pristionchus</taxon>
    </lineage>
</organism>
<comment type="caution">
    <text evidence="2">The sequence shown here is derived from an EMBL/GenBank/DDBJ whole genome shotgun (WGS) entry which is preliminary data.</text>
</comment>
<dbReference type="Pfam" id="PF07914">
    <property type="entry name" value="DUF1679"/>
    <property type="match status" value="1"/>
</dbReference>
<dbReference type="SMART" id="SM00587">
    <property type="entry name" value="CHK"/>
    <property type="match status" value="1"/>
</dbReference>
<dbReference type="InterPro" id="IPR012877">
    <property type="entry name" value="Dhs-27"/>
</dbReference>
<name>A0AAN5D4P3_9BILA</name>
<sequence>MSEYNLTDAILETPVTWGELEEHLSASLKTKAKFGASRAVVDIGDGTGFASRCALITCDWVGGETDEKLPKRVILKIPSILPMRRVNEALPKEERMFDSEEAWAKLEGQVSEVHNTEIDTYKFFAEFEHLAVPKMFYGYPFDKESKINGQICMEFVENSAMMNFTEAAPLKQLKQIARALGKIQAASINKDATSPQFSKDMFGDFAQTMPKEVYCNAFKPLINFDPSPRMVKAIEEIEKVLPDYYGANLPSTIHKQMKYRPVLLNGDARTENILIDKDTGDLLAIIDWQCTHHGVGVEDLLRIQMYSQSAKDRHDTKDELIEELYNSMVESLDGTSAPYTLEQLKELYDLLFPHAGLFFAATGPILMKTNLTRPGLSDEERAKQFAVQLDKLIGILEDIVTYDKLNKQSKHKLEFRTKV</sequence>
<gene>
    <name evidence="2" type="ORF">PMAYCL1PPCAC_26554</name>
</gene>
<dbReference type="InterPro" id="IPR011009">
    <property type="entry name" value="Kinase-like_dom_sf"/>
</dbReference>
<dbReference type="InterPro" id="IPR015897">
    <property type="entry name" value="CHK_kinase-like"/>
</dbReference>
<evidence type="ECO:0000313" key="3">
    <source>
        <dbReference type="Proteomes" id="UP001328107"/>
    </source>
</evidence>
<dbReference type="Proteomes" id="UP001328107">
    <property type="component" value="Unassembled WGS sequence"/>
</dbReference>
<dbReference type="SUPFAM" id="SSF56112">
    <property type="entry name" value="Protein kinase-like (PK-like)"/>
    <property type="match status" value="1"/>
</dbReference>